<feature type="transmembrane region" description="Helical" evidence="6">
    <location>
        <begin position="401"/>
        <end position="421"/>
    </location>
</feature>
<dbReference type="InterPro" id="IPR011701">
    <property type="entry name" value="MFS"/>
</dbReference>
<dbReference type="RefSeq" id="XP_016269311.1">
    <property type="nucleotide sequence ID" value="XM_016420274.1"/>
</dbReference>
<evidence type="ECO:0000313" key="9">
    <source>
        <dbReference type="Proteomes" id="UP000016926"/>
    </source>
</evidence>
<feature type="region of interest" description="Disordered" evidence="5">
    <location>
        <begin position="1"/>
        <end position="90"/>
    </location>
</feature>
<feature type="transmembrane region" description="Helical" evidence="6">
    <location>
        <begin position="442"/>
        <end position="461"/>
    </location>
</feature>
<dbReference type="EMBL" id="KB722686">
    <property type="protein sequence ID" value="EMS18192.1"/>
    <property type="molecule type" value="Genomic_DNA"/>
</dbReference>
<dbReference type="GO" id="GO:0016020">
    <property type="term" value="C:membrane"/>
    <property type="evidence" value="ECO:0007669"/>
    <property type="project" value="UniProtKB-SubCell"/>
</dbReference>
<reference evidence="8 9" key="1">
    <citation type="journal article" date="2012" name="Nat. Commun.">
        <title>A multi-omic map of the lipid-producing yeast Rhodosporidium toruloides.</title>
        <authorList>
            <person name="Zhu Z."/>
            <person name="Zhang S."/>
            <person name="Liu H."/>
            <person name="Shen H."/>
            <person name="Lin X."/>
            <person name="Yang F."/>
            <person name="Zhou Y.J."/>
            <person name="Jin G."/>
            <person name="Ye M."/>
            <person name="Zou H."/>
            <person name="Zou H."/>
            <person name="Zhao Z.K."/>
        </authorList>
    </citation>
    <scope>NUCLEOTIDE SEQUENCE [LARGE SCALE GENOMIC DNA]</scope>
    <source>
        <strain evidence="8 9">NP11</strain>
    </source>
</reference>
<feature type="transmembrane region" description="Helical" evidence="6">
    <location>
        <begin position="119"/>
        <end position="143"/>
    </location>
</feature>
<feature type="compositionally biased region" description="Low complexity" evidence="5">
    <location>
        <begin position="33"/>
        <end position="45"/>
    </location>
</feature>
<feature type="transmembrane region" description="Helical" evidence="6">
    <location>
        <begin position="536"/>
        <end position="561"/>
    </location>
</feature>
<feature type="transmembrane region" description="Helical" evidence="6">
    <location>
        <begin position="505"/>
        <end position="530"/>
    </location>
</feature>
<feature type="transmembrane region" description="Helical" evidence="6">
    <location>
        <begin position="279"/>
        <end position="298"/>
    </location>
</feature>
<feature type="transmembrane region" description="Helical" evidence="6">
    <location>
        <begin position="187"/>
        <end position="206"/>
    </location>
</feature>
<gene>
    <name evidence="8" type="ORF">RHTO_06613</name>
</gene>
<feature type="transmembrane region" description="Helical" evidence="6">
    <location>
        <begin position="246"/>
        <end position="267"/>
    </location>
</feature>
<keyword evidence="3 6" id="KW-1133">Transmembrane helix</keyword>
<feature type="transmembrane region" description="Helical" evidence="6">
    <location>
        <begin position="476"/>
        <end position="498"/>
    </location>
</feature>
<dbReference type="CDD" id="cd17323">
    <property type="entry name" value="MFS_Tpo1_MDR_like"/>
    <property type="match status" value="1"/>
</dbReference>
<keyword evidence="9" id="KW-1185">Reference proteome</keyword>
<dbReference type="Proteomes" id="UP000016926">
    <property type="component" value="Unassembled WGS sequence"/>
</dbReference>
<evidence type="ECO:0000256" key="1">
    <source>
        <dbReference type="ARBA" id="ARBA00004141"/>
    </source>
</evidence>
<feature type="domain" description="Major facilitator superfamily (MFS) profile" evidence="7">
    <location>
        <begin position="120"/>
        <end position="566"/>
    </location>
</feature>
<evidence type="ECO:0000256" key="3">
    <source>
        <dbReference type="ARBA" id="ARBA00022989"/>
    </source>
</evidence>
<dbReference type="AlphaFoldDB" id="M7WCT4"/>
<evidence type="ECO:0000256" key="4">
    <source>
        <dbReference type="ARBA" id="ARBA00023136"/>
    </source>
</evidence>
<organism evidence="8 9">
    <name type="scientific">Rhodotorula toruloides (strain NP11)</name>
    <name type="common">Yeast</name>
    <name type="synonym">Rhodosporidium toruloides</name>
    <dbReference type="NCBI Taxonomy" id="1130832"/>
    <lineage>
        <taxon>Eukaryota</taxon>
        <taxon>Fungi</taxon>
        <taxon>Dikarya</taxon>
        <taxon>Basidiomycota</taxon>
        <taxon>Pucciniomycotina</taxon>
        <taxon>Microbotryomycetes</taxon>
        <taxon>Sporidiobolales</taxon>
        <taxon>Sporidiobolaceae</taxon>
        <taxon>Rhodotorula</taxon>
    </lineage>
</organism>
<feature type="transmembrane region" description="Helical" evidence="6">
    <location>
        <begin position="362"/>
        <end position="381"/>
    </location>
</feature>
<keyword evidence="2 6" id="KW-0812">Transmembrane</keyword>
<dbReference type="InterPro" id="IPR020846">
    <property type="entry name" value="MFS_dom"/>
</dbReference>
<feature type="compositionally biased region" description="Basic and acidic residues" evidence="5">
    <location>
        <begin position="72"/>
        <end position="87"/>
    </location>
</feature>
<dbReference type="Gene3D" id="1.20.1250.20">
    <property type="entry name" value="MFS general substrate transporter like domains"/>
    <property type="match status" value="1"/>
</dbReference>
<dbReference type="GeneID" id="27370626"/>
<comment type="subcellular location">
    <subcellularLocation>
        <location evidence="1">Membrane</location>
        <topology evidence="1">Multi-pass membrane protein</topology>
    </subcellularLocation>
</comment>
<dbReference type="GO" id="GO:0022857">
    <property type="term" value="F:transmembrane transporter activity"/>
    <property type="evidence" value="ECO:0007669"/>
    <property type="project" value="InterPro"/>
</dbReference>
<protein>
    <submittedName>
        <fullName evidence="8">MFS polyamine transporter</fullName>
    </submittedName>
</protein>
<dbReference type="InterPro" id="IPR036259">
    <property type="entry name" value="MFS_trans_sf"/>
</dbReference>
<dbReference type="Pfam" id="PF07690">
    <property type="entry name" value="MFS_1"/>
    <property type="match status" value="1"/>
</dbReference>
<proteinExistence type="predicted"/>
<evidence type="ECO:0000256" key="2">
    <source>
        <dbReference type="ARBA" id="ARBA00022692"/>
    </source>
</evidence>
<dbReference type="HOGENOM" id="CLU_008455_1_3_1"/>
<sequence>MPAAPEPYIPEASQAPERGARVPPLVDPPSRESATSTSSGDTHGSTVGGDDGRSAVATLHEAEEEAAGGPGGRDKDLEKGATKRDSRGSLSDGGVIVVGWKGDDDPECPLNWPKSRRMLATICVAGFTLLAPLSSSAMAPAALQVAQKLHITNEVEIQMSTSIFVLAFAISPLVFGPASELFGRIRVLQLANVLYLIFNLVCAFATTKSQFIAFRCFAGFGGGAPLAIGAGVLSDLWRPEERGKGAALYSLGPLLGPALGPVIGGWIVQCLPYDGYKWIFWSTTIFSGLIQLLGLIGLRETYSPILLRKKAAALKKSMGLPRDSDRVQTSYEAKAGGRRKTPREVVLHGMLRPFALLAYEPILQLFALYLAVIYGCIYLLLTTMSQLYEGTYGQSTGIASLHYIALALGFMIASQGGARLLDVIYRRLKAREHGPGRPEFRLPLVVPASISLPFGLLLYGWSAEHRLHWIVPGESYIGLVFIGLGMILVFQASTSYLIDTFTLHAASALAASVCLRSICGFAFPLFAPYMFNGIGYGWGCTILAIVTIIVGCPAAPLLYIFGERIRGMSRNAAKGT</sequence>
<dbReference type="PANTHER" id="PTHR23502">
    <property type="entry name" value="MAJOR FACILITATOR SUPERFAMILY"/>
    <property type="match status" value="1"/>
</dbReference>
<evidence type="ECO:0000259" key="7">
    <source>
        <dbReference type="PROSITE" id="PS50850"/>
    </source>
</evidence>
<name>M7WCT4_RHOT1</name>
<feature type="transmembrane region" description="Helical" evidence="6">
    <location>
        <begin position="155"/>
        <end position="175"/>
    </location>
</feature>
<feature type="transmembrane region" description="Helical" evidence="6">
    <location>
        <begin position="212"/>
        <end position="234"/>
    </location>
</feature>
<dbReference type="PROSITE" id="PS50850">
    <property type="entry name" value="MFS"/>
    <property type="match status" value="1"/>
</dbReference>
<dbReference type="eggNOG" id="KOG0255">
    <property type="taxonomic scope" value="Eukaryota"/>
</dbReference>
<accession>M7WCT4</accession>
<dbReference type="PANTHER" id="PTHR23502:SF60">
    <property type="entry name" value="MAJOR FACILITATOR SUPERFAMILY (MFS) PROFILE DOMAIN-CONTAINING PROTEIN-RELATED"/>
    <property type="match status" value="1"/>
</dbReference>
<evidence type="ECO:0000256" key="5">
    <source>
        <dbReference type="SAM" id="MobiDB-lite"/>
    </source>
</evidence>
<keyword evidence="4 6" id="KW-0472">Membrane</keyword>
<evidence type="ECO:0000256" key="6">
    <source>
        <dbReference type="SAM" id="Phobius"/>
    </source>
</evidence>
<dbReference type="SUPFAM" id="SSF103473">
    <property type="entry name" value="MFS general substrate transporter"/>
    <property type="match status" value="1"/>
</dbReference>
<dbReference type="OrthoDB" id="6770063at2759"/>
<dbReference type="FunFam" id="1.20.1250.20:FF:000011">
    <property type="entry name" value="MFS multidrug transporter, putative"/>
    <property type="match status" value="1"/>
</dbReference>
<evidence type="ECO:0000313" key="8">
    <source>
        <dbReference type="EMBL" id="EMS18192.1"/>
    </source>
</evidence>